<organism evidence="1 2">
    <name type="scientific">Marinomonas piezotolerans</name>
    <dbReference type="NCBI Taxonomy" id="2213058"/>
    <lineage>
        <taxon>Bacteria</taxon>
        <taxon>Pseudomonadati</taxon>
        <taxon>Pseudomonadota</taxon>
        <taxon>Gammaproteobacteria</taxon>
        <taxon>Oceanospirillales</taxon>
        <taxon>Oceanospirillaceae</taxon>
        <taxon>Marinomonas</taxon>
    </lineage>
</organism>
<dbReference type="Proteomes" id="UP000254326">
    <property type="component" value="Unassembled WGS sequence"/>
</dbReference>
<comment type="caution">
    <text evidence="1">The sequence shown here is derived from an EMBL/GenBank/DDBJ whole genome shotgun (WGS) entry which is preliminary data.</text>
</comment>
<reference evidence="1 2" key="1">
    <citation type="submission" date="2018-06" db="EMBL/GenBank/DDBJ databases">
        <title>Marinomonas sp. YLB-05 draft genome sequence.</title>
        <authorList>
            <person name="Yu L."/>
            <person name="Tang X."/>
        </authorList>
    </citation>
    <scope>NUCLEOTIDE SEQUENCE [LARGE SCALE GENOMIC DNA]</scope>
    <source>
        <strain evidence="1 2">YLB-05</strain>
    </source>
</reference>
<dbReference type="GO" id="GO:0000287">
    <property type="term" value="F:magnesium ion binding"/>
    <property type="evidence" value="ECO:0007669"/>
    <property type="project" value="TreeGrafter"/>
</dbReference>
<evidence type="ECO:0000313" key="2">
    <source>
        <dbReference type="Proteomes" id="UP000254326"/>
    </source>
</evidence>
<dbReference type="GO" id="GO:0016791">
    <property type="term" value="F:phosphatase activity"/>
    <property type="evidence" value="ECO:0007669"/>
    <property type="project" value="TreeGrafter"/>
</dbReference>
<gene>
    <name evidence="1" type="ORF">DN730_15640</name>
</gene>
<dbReference type="GO" id="GO:0005829">
    <property type="term" value="C:cytosol"/>
    <property type="evidence" value="ECO:0007669"/>
    <property type="project" value="TreeGrafter"/>
</dbReference>
<dbReference type="EMBL" id="QKRA01000009">
    <property type="protein sequence ID" value="RDL43138.1"/>
    <property type="molecule type" value="Genomic_DNA"/>
</dbReference>
<dbReference type="Gene3D" id="3.40.50.1000">
    <property type="entry name" value="HAD superfamily/HAD-like"/>
    <property type="match status" value="1"/>
</dbReference>
<dbReference type="RefSeq" id="WP_115469089.1">
    <property type="nucleotide sequence ID" value="NZ_QKRA01000009.1"/>
</dbReference>
<dbReference type="Gene3D" id="3.30.1240.10">
    <property type="match status" value="1"/>
</dbReference>
<dbReference type="InterPro" id="IPR036412">
    <property type="entry name" value="HAD-like_sf"/>
</dbReference>
<dbReference type="PANTHER" id="PTHR10000">
    <property type="entry name" value="PHOSPHOSERINE PHOSPHATASE"/>
    <property type="match status" value="1"/>
</dbReference>
<evidence type="ECO:0000313" key="1">
    <source>
        <dbReference type="EMBL" id="RDL43138.1"/>
    </source>
</evidence>
<keyword evidence="2" id="KW-1185">Reference proteome</keyword>
<name>A0A370U5U6_9GAMM</name>
<dbReference type="PROSITE" id="PS01228">
    <property type="entry name" value="COF_1"/>
    <property type="match status" value="1"/>
</dbReference>
<proteinExistence type="predicted"/>
<dbReference type="NCBIfam" id="TIGR01484">
    <property type="entry name" value="HAD-SF-IIB"/>
    <property type="match status" value="1"/>
</dbReference>
<dbReference type="OrthoDB" id="5498330at2"/>
<dbReference type="Pfam" id="PF08282">
    <property type="entry name" value="Hydrolase_3"/>
    <property type="match status" value="1"/>
</dbReference>
<sequence>MDLVVFDLDGTLLNKEQTLSPMTVDVLNRMKRANIAYTIATGRTHLAASRCISGHQFPLWQIFKNGVEWWHPDTKTYRHHGILELESIRGALEHFEEQDITPFIFCIEPDGQQTVFYKALTDDHAQAVFNELSSHDNVSLKEIGEMPENAKVINISALGQHAPLAEIVKGCKEHDHLIAYSGGGIYHPNTHWIDIHHSSACKGSAIEALKKELGATNIIVFGDGDNDLTMFSIANEAYATANASDSIQSKANSTIGHHDEDGVAKFLIERFSL</sequence>
<dbReference type="PANTHER" id="PTHR10000:SF8">
    <property type="entry name" value="HAD SUPERFAMILY HYDROLASE-LIKE, TYPE 3"/>
    <property type="match status" value="1"/>
</dbReference>
<dbReference type="InterPro" id="IPR006379">
    <property type="entry name" value="HAD-SF_hydro_IIB"/>
</dbReference>
<accession>A0A370U5U6</accession>
<dbReference type="AlphaFoldDB" id="A0A370U5U6"/>
<dbReference type="SUPFAM" id="SSF56784">
    <property type="entry name" value="HAD-like"/>
    <property type="match status" value="1"/>
</dbReference>
<dbReference type="InterPro" id="IPR023214">
    <property type="entry name" value="HAD_sf"/>
</dbReference>
<protein>
    <submittedName>
        <fullName evidence="1">HAD family phosphatase</fullName>
    </submittedName>
</protein>